<dbReference type="EMBL" id="BAFF01000004">
    <property type="protein sequence ID" value="GAB51906.1"/>
    <property type="molecule type" value="Genomic_DNA"/>
</dbReference>
<dbReference type="Gene3D" id="3.30.70.270">
    <property type="match status" value="1"/>
</dbReference>
<dbReference type="Proteomes" id="UP000010297">
    <property type="component" value="Unassembled WGS sequence"/>
</dbReference>
<dbReference type="SUPFAM" id="SSF55781">
    <property type="entry name" value="GAF domain-like"/>
    <property type="match status" value="1"/>
</dbReference>
<dbReference type="PANTHER" id="PTHR43102:SF2">
    <property type="entry name" value="GAF DOMAIN-CONTAINING PROTEIN"/>
    <property type="match status" value="1"/>
</dbReference>
<evidence type="ECO:0000313" key="2">
    <source>
        <dbReference type="EMBL" id="GAB51906.1"/>
    </source>
</evidence>
<dbReference type="Pfam" id="PF00990">
    <property type="entry name" value="GGDEF"/>
    <property type="match status" value="1"/>
</dbReference>
<evidence type="ECO:0000259" key="1">
    <source>
        <dbReference type="PROSITE" id="PS50887"/>
    </source>
</evidence>
<dbReference type="SMART" id="SM00065">
    <property type="entry name" value="GAF"/>
    <property type="match status" value="1"/>
</dbReference>
<dbReference type="PANTHER" id="PTHR43102">
    <property type="entry name" value="SLR1143 PROTEIN"/>
    <property type="match status" value="1"/>
</dbReference>
<keyword evidence="3" id="KW-1185">Reference proteome</keyword>
<dbReference type="Gene3D" id="3.30.450.40">
    <property type="match status" value="1"/>
</dbReference>
<dbReference type="NCBIfam" id="TIGR00254">
    <property type="entry name" value="GGDEF"/>
    <property type="match status" value="1"/>
</dbReference>
<feature type="domain" description="GGDEF" evidence="1">
    <location>
        <begin position="194"/>
        <end position="321"/>
    </location>
</feature>
<dbReference type="RefSeq" id="WP_002435457.1">
    <property type="nucleotide sequence ID" value="NZ_BAFF01000004.1"/>
</dbReference>
<dbReference type="InterPro" id="IPR029016">
    <property type="entry name" value="GAF-like_dom_sf"/>
</dbReference>
<evidence type="ECO:0000313" key="3">
    <source>
        <dbReference type="Proteomes" id="UP000010297"/>
    </source>
</evidence>
<dbReference type="eggNOG" id="COG2199">
    <property type="taxonomic scope" value="Bacteria"/>
</dbReference>
<comment type="caution">
    <text evidence="2">The sequence shown here is derived from an EMBL/GenBank/DDBJ whole genome shotgun (WGS) entry which is preliminary data.</text>
</comment>
<dbReference type="AlphaFoldDB" id="H5V1P8"/>
<dbReference type="InterPro" id="IPR003018">
    <property type="entry name" value="GAF"/>
</dbReference>
<proteinExistence type="predicted"/>
<dbReference type="InterPro" id="IPR043128">
    <property type="entry name" value="Rev_trsase/Diguanyl_cyclase"/>
</dbReference>
<dbReference type="SMART" id="SM00267">
    <property type="entry name" value="GGDEF"/>
    <property type="match status" value="1"/>
</dbReference>
<protein>
    <recommendedName>
        <fullName evidence="1">GGDEF domain-containing protein</fullName>
    </recommendedName>
</protein>
<dbReference type="SUPFAM" id="SSF55073">
    <property type="entry name" value="Nucleotide cyclase"/>
    <property type="match status" value="1"/>
</dbReference>
<dbReference type="GeneID" id="92830621"/>
<accession>H5V1P8</accession>
<organism evidence="2 3">
    <name type="scientific">Atlantibacter hermannii NBRC 105704</name>
    <dbReference type="NCBI Taxonomy" id="1115512"/>
    <lineage>
        <taxon>Bacteria</taxon>
        <taxon>Pseudomonadati</taxon>
        <taxon>Pseudomonadota</taxon>
        <taxon>Gammaproteobacteria</taxon>
        <taxon>Enterobacterales</taxon>
        <taxon>Enterobacteriaceae</taxon>
        <taxon>Atlantibacter</taxon>
    </lineage>
</organism>
<sequence>MIFPDKPPNETERLKSLYLIDLLDKNNDERFDRLTRLMKLTFHVPISALNLLDRERQWVLSGAGIDIRETPRNTSFCAHAILAEGVFVVKDALKDKRFRDNPYVKDKPHVRFYAGYPVRLPDGMIAGTLCIVDHVPRDFSMDEANALIDFAAIVEDEFLIISKAMSDNVTDLMNKQSFLKLGQSRFEKFTKYGLPFSLIYFEIDNIKSIRDVLGDREADFVLKNFSAYIKSTLKKHDIGAYLGQGNFAVLIEHDTANADEQYLFNLQCFMDDINKKSTKAYHINYGYGMTNYDPADHRSLLMMLESASRTTYAEKRRKEPQ</sequence>
<dbReference type="InterPro" id="IPR029787">
    <property type="entry name" value="Nucleotide_cyclase"/>
</dbReference>
<dbReference type="PROSITE" id="PS50887">
    <property type="entry name" value="GGDEF"/>
    <property type="match status" value="1"/>
</dbReference>
<name>H5V1P8_ATLHE</name>
<dbReference type="InterPro" id="IPR000160">
    <property type="entry name" value="GGDEF_dom"/>
</dbReference>
<reference evidence="2 3" key="1">
    <citation type="submission" date="2012-02" db="EMBL/GenBank/DDBJ databases">
        <title>Whole genome shotgun sequence of Escherichia hermannii NBRC 105704.</title>
        <authorList>
            <person name="Yoshida I."/>
            <person name="Hosoyama A."/>
            <person name="Tsuchikane K."/>
            <person name="Katsumata H."/>
            <person name="Yamazaki S."/>
            <person name="Fujita N."/>
        </authorList>
    </citation>
    <scope>NUCLEOTIDE SEQUENCE [LARGE SCALE GENOMIC DNA]</scope>
    <source>
        <strain evidence="2 3">NBRC 105704</strain>
    </source>
</reference>
<dbReference type="eggNOG" id="COG2203">
    <property type="taxonomic scope" value="Bacteria"/>
</dbReference>
<gene>
    <name evidence="2" type="ORF">EH105704_04_01500</name>
</gene>